<dbReference type="InterPro" id="IPR052374">
    <property type="entry name" value="SERAC1"/>
</dbReference>
<sequence>MLPAALPKARIMAFGYKSYWFGDDAVRQSIDAVSGQLLTALDDKRKGCRHRTIIFIGHCFGGLVIQRAYQRAMSDKMLYPGISDSITGMVFLGTPHRGVKSSSSLQTQGLIYKTIAQAKIPIQGNVLHTMAQDNDMLVQIVSDFTNLIGTQGVYKPALFCFYEQQPCKVGLIAGMSDMPKEFVVGESSATFDTYPKEGLALDHFGMNKFEHEEDGSYDQVRRQLMKMAENSKIIMDGRGLVPIERESRFASRGDVLELLEAKFQQTDTVALSGAMGNGKTHVAVEYAHKFYREHPCSHVHWVDAASAEQFELSFKRIAETLHLRTSGTHLRVSQDTTQEVCYALKRDINSQWLLVVDGLSDESALQETGGSDDGLGKLLNLIPKPPHARVLVTTRSKALAMRLVNRRDQFVVDIPALKDDDAAFLLHGSLSSDASRAKTAASVSRMLGGSAGALWFAYRYHREVDKNCRWREYMERIQQPPPPPSTAATNPGTNALVLRAWQLLYEHLRDNYPETASLLRTIAILDVQCMPMVFFSKAELRDHVRRLVKYGMVEPTADQSVMRVAAIVRHCIQTYLKGAGEQELYLVEEEKVLSLMCDKFDGKDPDKAELLSPIVLAALKFQPTSREGKRLAATLLFRLAHRLVHVGGPQEAVKHLERCLDLRKQDPENTSKDLIQDTERAGIVAAAAGGPSTKRLSRQLKQLEQRSGEEHADTIRKVSELAAATLANTHGDESSGSENAAAALYERALAWCKNNYGEDNMATARLRYNLALAREKRGEYDEAEALYRSASRTVEQHLGAGSPELLRILRSLACLQCRRGNLGAAARGLAAVLRGQDGALGYNHPDTLVTRQNLAMLLEEQGHVDAAGEELERVVGVQTYLLGRDDPATLRAACSLAINYRLRGRPGDAETLFRATLRTQEKTLGKTHRDAVTTALMLGEFLESTGKGDARRHLDAREESD</sequence>
<dbReference type="AlphaFoldDB" id="A0AA38VFU6"/>
<dbReference type="InterPro" id="IPR027417">
    <property type="entry name" value="P-loop_NTPase"/>
</dbReference>
<dbReference type="GO" id="GO:0043531">
    <property type="term" value="F:ADP binding"/>
    <property type="evidence" value="ECO:0007669"/>
    <property type="project" value="InterPro"/>
</dbReference>
<gene>
    <name evidence="2" type="ORF">NKR19_g9891</name>
</gene>
<keyword evidence="3" id="KW-1185">Reference proteome</keyword>
<evidence type="ECO:0000259" key="1">
    <source>
        <dbReference type="Pfam" id="PF00931"/>
    </source>
</evidence>
<organism evidence="2 3">
    <name type="scientific">Coniochaeta hoffmannii</name>
    <dbReference type="NCBI Taxonomy" id="91930"/>
    <lineage>
        <taxon>Eukaryota</taxon>
        <taxon>Fungi</taxon>
        <taxon>Dikarya</taxon>
        <taxon>Ascomycota</taxon>
        <taxon>Pezizomycotina</taxon>
        <taxon>Sordariomycetes</taxon>
        <taxon>Sordariomycetidae</taxon>
        <taxon>Coniochaetales</taxon>
        <taxon>Coniochaetaceae</taxon>
        <taxon>Coniochaeta</taxon>
    </lineage>
</organism>
<dbReference type="PANTHER" id="PTHR48182">
    <property type="entry name" value="PROTEIN SERAC1"/>
    <property type="match status" value="1"/>
</dbReference>
<dbReference type="Pfam" id="PF00931">
    <property type="entry name" value="NB-ARC"/>
    <property type="match status" value="1"/>
</dbReference>
<dbReference type="EMBL" id="JANBVN010000269">
    <property type="protein sequence ID" value="KAJ9130451.1"/>
    <property type="molecule type" value="Genomic_DNA"/>
</dbReference>
<accession>A0AA38VFU6</accession>
<dbReference type="SUPFAM" id="SSF48452">
    <property type="entry name" value="TPR-like"/>
    <property type="match status" value="2"/>
</dbReference>
<dbReference type="InterPro" id="IPR011990">
    <property type="entry name" value="TPR-like_helical_dom_sf"/>
</dbReference>
<dbReference type="SUPFAM" id="SSF53474">
    <property type="entry name" value="alpha/beta-Hydrolases"/>
    <property type="match status" value="1"/>
</dbReference>
<evidence type="ECO:0000313" key="3">
    <source>
        <dbReference type="Proteomes" id="UP001174691"/>
    </source>
</evidence>
<protein>
    <submittedName>
        <fullName evidence="2">Tetratricopeptide and NB-ARC domain protein</fullName>
    </submittedName>
</protein>
<proteinExistence type="predicted"/>
<dbReference type="InterPro" id="IPR019734">
    <property type="entry name" value="TPR_rpt"/>
</dbReference>
<dbReference type="Pfam" id="PF13424">
    <property type="entry name" value="TPR_12"/>
    <property type="match status" value="1"/>
</dbReference>
<dbReference type="SMART" id="SM00028">
    <property type="entry name" value="TPR"/>
    <property type="match status" value="3"/>
</dbReference>
<dbReference type="PANTHER" id="PTHR48182:SF3">
    <property type="entry name" value="DUF676 DOMAIN-CONTAINING PROTEIN"/>
    <property type="match status" value="1"/>
</dbReference>
<feature type="domain" description="NB-ARC" evidence="1">
    <location>
        <begin position="264"/>
        <end position="426"/>
    </location>
</feature>
<dbReference type="InterPro" id="IPR029058">
    <property type="entry name" value="AB_hydrolase_fold"/>
</dbReference>
<dbReference type="Proteomes" id="UP001174691">
    <property type="component" value="Unassembled WGS sequence"/>
</dbReference>
<dbReference type="InterPro" id="IPR002182">
    <property type="entry name" value="NB-ARC"/>
</dbReference>
<dbReference type="Gene3D" id="3.40.50.300">
    <property type="entry name" value="P-loop containing nucleotide triphosphate hydrolases"/>
    <property type="match status" value="1"/>
</dbReference>
<dbReference type="Gene3D" id="1.25.40.10">
    <property type="entry name" value="Tetratricopeptide repeat domain"/>
    <property type="match status" value="2"/>
</dbReference>
<evidence type="ECO:0000313" key="2">
    <source>
        <dbReference type="EMBL" id="KAJ9130451.1"/>
    </source>
</evidence>
<comment type="caution">
    <text evidence="2">The sequence shown here is derived from an EMBL/GenBank/DDBJ whole genome shotgun (WGS) entry which is preliminary data.</text>
</comment>
<reference evidence="2" key="1">
    <citation type="submission" date="2022-07" db="EMBL/GenBank/DDBJ databases">
        <title>Fungi with potential for degradation of polypropylene.</title>
        <authorList>
            <person name="Gostincar C."/>
        </authorList>
    </citation>
    <scope>NUCLEOTIDE SEQUENCE</scope>
    <source>
        <strain evidence="2">EXF-13287</strain>
    </source>
</reference>
<dbReference type="Pfam" id="PF13374">
    <property type="entry name" value="TPR_10"/>
    <property type="match status" value="1"/>
</dbReference>
<name>A0AA38VFU6_9PEZI</name>
<dbReference type="SUPFAM" id="SSF52540">
    <property type="entry name" value="P-loop containing nucleoside triphosphate hydrolases"/>
    <property type="match status" value="1"/>
</dbReference>
<dbReference type="Gene3D" id="3.40.50.1820">
    <property type="entry name" value="alpha/beta hydrolase"/>
    <property type="match status" value="1"/>
</dbReference>